<dbReference type="InterPro" id="IPR028971">
    <property type="entry name" value="NAD-GDH_cat"/>
</dbReference>
<feature type="domain" description="NAD-glutamate dehydrogenase ACT2" evidence="5">
    <location>
        <begin position="407"/>
        <end position="495"/>
    </location>
</feature>
<dbReference type="SUPFAM" id="SSF53223">
    <property type="entry name" value="Aminoacid dehydrogenase-like, N-terminal domain"/>
    <property type="match status" value="1"/>
</dbReference>
<evidence type="ECO:0000259" key="5">
    <source>
        <dbReference type="Pfam" id="PF21076"/>
    </source>
</evidence>
<dbReference type="InterPro" id="IPR046346">
    <property type="entry name" value="Aminoacid_DH-like_N_sf"/>
</dbReference>
<dbReference type="EMBL" id="JAATJS010000001">
    <property type="protein sequence ID" value="NIX75341.1"/>
    <property type="molecule type" value="Genomic_DNA"/>
</dbReference>
<dbReference type="Pfam" id="PF21074">
    <property type="entry name" value="GDH_C"/>
    <property type="match status" value="1"/>
</dbReference>
<dbReference type="InterPro" id="IPR049064">
    <property type="entry name" value="NAD_Glu_DH_ACT3"/>
</dbReference>
<dbReference type="PIRSF" id="PIRSF036761">
    <property type="entry name" value="GDH_Mll4104"/>
    <property type="match status" value="1"/>
</dbReference>
<protein>
    <submittedName>
        <fullName evidence="7">NAD-glutamate dehydrogenase</fullName>
    </submittedName>
</protein>
<evidence type="ECO:0000259" key="2">
    <source>
        <dbReference type="Pfam" id="PF05088"/>
    </source>
</evidence>
<evidence type="ECO:0000259" key="6">
    <source>
        <dbReference type="Pfam" id="PF21077"/>
    </source>
</evidence>
<dbReference type="InterPro" id="IPR049062">
    <property type="entry name" value="NAD_Glu_DH_ACT2"/>
</dbReference>
<dbReference type="InterPro" id="IPR049059">
    <property type="entry name" value="NAD_Glu_DH_HM1"/>
</dbReference>
<dbReference type="Pfam" id="PF21076">
    <property type="entry name" value="GDH_ACT2"/>
    <property type="match status" value="1"/>
</dbReference>
<organism evidence="7 8">
    <name type="scientific">Microvirga terricola</name>
    <dbReference type="NCBI Taxonomy" id="2719797"/>
    <lineage>
        <taxon>Bacteria</taxon>
        <taxon>Pseudomonadati</taxon>
        <taxon>Pseudomonadota</taxon>
        <taxon>Alphaproteobacteria</taxon>
        <taxon>Hyphomicrobiales</taxon>
        <taxon>Methylobacteriaceae</taxon>
        <taxon>Microvirga</taxon>
    </lineage>
</organism>
<comment type="caution">
    <text evidence="7">The sequence shown here is derived from an EMBL/GenBank/DDBJ whole genome shotgun (WGS) entry which is preliminary data.</text>
</comment>
<evidence type="ECO:0000313" key="8">
    <source>
        <dbReference type="Proteomes" id="UP000707352"/>
    </source>
</evidence>
<dbReference type="Pfam" id="PF21077">
    <property type="entry name" value="GDH_ACT3"/>
    <property type="match status" value="1"/>
</dbReference>
<keyword evidence="8" id="KW-1185">Reference proteome</keyword>
<feature type="domain" description="NAD-glutamate dehydrogenase ACT3" evidence="6">
    <location>
        <begin position="553"/>
        <end position="632"/>
    </location>
</feature>
<dbReference type="InterPro" id="IPR007780">
    <property type="entry name" value="NAD_Glu_DH_bac"/>
</dbReference>
<name>A0ABX0V800_9HYPH</name>
<dbReference type="InterPro" id="IPR048381">
    <property type="entry name" value="GDH_C"/>
</dbReference>
<dbReference type="Gene3D" id="3.40.50.720">
    <property type="entry name" value="NAD(P)-binding Rossmann-like Domain"/>
    <property type="match status" value="1"/>
</dbReference>
<accession>A0ABX0V800</accession>
<feature type="domain" description="NAD-glutamate dehydrogenase N-terminal ACT1" evidence="4">
    <location>
        <begin position="31"/>
        <end position="175"/>
    </location>
</feature>
<dbReference type="InterPro" id="IPR036291">
    <property type="entry name" value="NAD(P)-bd_dom_sf"/>
</dbReference>
<evidence type="ECO:0000259" key="4">
    <source>
        <dbReference type="Pfam" id="PF21075"/>
    </source>
</evidence>
<gene>
    <name evidence="7" type="ORF">HB375_01775</name>
</gene>
<dbReference type="Pfam" id="PF21079">
    <property type="entry name" value="GDH_HM2"/>
    <property type="match status" value="1"/>
</dbReference>
<dbReference type="Proteomes" id="UP000707352">
    <property type="component" value="Unassembled WGS sequence"/>
</dbReference>
<feature type="domain" description="NAD-specific glutamate dehydrogenase C-terminal" evidence="3">
    <location>
        <begin position="1272"/>
        <end position="1605"/>
    </location>
</feature>
<dbReference type="RefSeq" id="WP_167671233.1">
    <property type="nucleotide sequence ID" value="NZ_JAATJS010000001.1"/>
</dbReference>
<feature type="domain" description="NAD-glutamate dehydrogenase catalytic" evidence="2">
    <location>
        <begin position="733"/>
        <end position="1227"/>
    </location>
</feature>
<reference evidence="7 8" key="1">
    <citation type="submission" date="2020-03" db="EMBL/GenBank/DDBJ databases">
        <title>The genome sequence of Microvirga sp. c23x22.</title>
        <authorList>
            <person name="Zhang X."/>
        </authorList>
    </citation>
    <scope>NUCLEOTIDE SEQUENCE [LARGE SCALE GENOMIC DNA]</scope>
    <source>
        <strain evidence="8">c23x22</strain>
    </source>
</reference>
<dbReference type="PANTHER" id="PTHR43403:SF1">
    <property type="entry name" value="NAD-SPECIFIC GLUTAMATE DEHYDROGENASE"/>
    <property type="match status" value="1"/>
</dbReference>
<dbReference type="InterPro" id="IPR049056">
    <property type="entry name" value="NAD_Glu_DH_HM3"/>
</dbReference>
<dbReference type="Pfam" id="PF21073">
    <property type="entry name" value="GDH_HM1"/>
    <property type="match status" value="1"/>
</dbReference>
<dbReference type="SUPFAM" id="SSF51735">
    <property type="entry name" value="NAD(P)-binding Rossmann-fold domains"/>
    <property type="match status" value="1"/>
</dbReference>
<evidence type="ECO:0000313" key="7">
    <source>
        <dbReference type="EMBL" id="NIX75341.1"/>
    </source>
</evidence>
<evidence type="ECO:0000256" key="1">
    <source>
        <dbReference type="ARBA" id="ARBA00023002"/>
    </source>
</evidence>
<dbReference type="Pfam" id="PF21078">
    <property type="entry name" value="GDH_HM3"/>
    <property type="match status" value="1"/>
</dbReference>
<sequence length="1611" mass="177551">MKLETPTSGGELTAEAVAVLEAGHKAIPSTFVQDLFGRVPPEDLASYSPQALAELAASAFEHLKAPRSGGGTDLRLVDLEVERGGRHHDVTVLEIVNDNMPFLLDSTLAEIVDEGYEPLLVAHPILAVERDSSGALVRLVGEATASARVGVKRESFIHIHLPRIDDQDARKRLIEAMRRVHQDVSLAVHDWPGMRARVTELVQNYRLHSPPLPEDEIKEAVAFLDWIAEDNFTFLGLREYRFPAGDTAADPVEGSGLGLLRDPSVRILRRGRELVAITQEIRDFLARPKALIITKANVKSRVHRRAHLDYIGVKLFDDDGRLQGELRIVGLFTASAYTNTTGEVPYLRHKVAKVIARAGFDPASYAGRALRNVLESYPRDELFQIDEETLYHFAIDVMNLSERPRVRALARVDEFDRFVSVLVFVPKDRYDTNIRRRIGEFLASTYEGRVSASYPTYPEGPLSRTHFIIGRDEGKTPQVSRDTLEKGISGIVRTWADALRDQLDATVGGQRARALAARYADAFSAAYREAFGAEQAIVDVGILEQLSDSRPRAVDLYRREGNDEARVHLKVFSRGSALPLSERVPLLENLGFRVVNERTYRVALSDTPEASRVWLHDMTLERATGGPIDIDAIQHLIEAALLALFRGLAESDAFNRLVLEAGLGWRDVAMVRAFGRYLRQVPVAYAQDYLADTLARHSAIAIRIVELFYARFDPRTEQDAKRTASQAAIRADIEERLKAVTSLDDDRILRRFINLIEAAIRTNFFQLEANGLPRQTIAFKFECAKVEGLPLPKPLFEIFVYSPRVEGVHLRYGKVARGGLRWSDRPQDFRTEVLGLVKAQQVKNAVIVPVGAKGGFVPKQLPPASDRQAWLAEGTESYRIFVRTLLQLTDNIVDDALVPPPDTVRHDGDDPYLVVAADKGTATFSDTANKLSAEKGHWLGDAFASGGSQGYDHKGMGITARGAWEAVKRHFREIDIDIQSEPVTVAGVGDMSGDVFGNGMLLSRAIKVVVAFDHRDIFLDPNPNAETSYVERERLFKLPRSSWQDYDKALISKGGGVFSRSAKSIALSEEVRTLLGLDAAEATPAEVMTAILKAQVGLLWFGGIGTYIRASTETDEQVGDRANDAIRIAGTDVRAKVIGEGANLGMTQRGRIEAARAGVRLNTDAIDNSAGVNTSDVEVNIKIALTVPERDGRLTEEARNALLVDMTDEVGKLVLRNNYLQTLALSLSERRGVGDLGFARRLMHMLEGQGRLNRKVEYLPDDATLTERARRGEALTRPELAVLLAYAKLSLHDELLESAVPDDPYLSKELERYFPAEMRERFPDAIASHRLRREIIATQLANAIINRGGATMVARLVDQTGADAPTIAAAYAATRDAFGLADLNQAIDELDGKVPGQLQLRLYGDLQELLMNRIVWFIRNVDFANTPLDAIVGAYQAGIAEVERNLEKSLSHEERAAWDARIKALVDEGVPEALARRITALPDLVAAPDIVLTAQKTGKPVLDIARTHFALETAFRLGSLICAAREISVSDYFDRLALDRAIDGIASAHRNLTAEVSALNIAGTEAVNAWSEKRGADVVRIRSAVDSIVSSGLTLSKVTVAASLLGDLARA</sequence>
<dbReference type="InterPro" id="IPR049058">
    <property type="entry name" value="NAD_Glu_DH_HM2"/>
</dbReference>
<dbReference type="InterPro" id="IPR024727">
    <property type="entry name" value="NAD_Glu_DH_N_ACT1"/>
</dbReference>
<dbReference type="Pfam" id="PF05088">
    <property type="entry name" value="Bac_GDH_CD"/>
    <property type="match status" value="1"/>
</dbReference>
<keyword evidence="1" id="KW-0560">Oxidoreductase</keyword>
<evidence type="ECO:0000259" key="3">
    <source>
        <dbReference type="Pfam" id="PF21074"/>
    </source>
</evidence>
<dbReference type="Pfam" id="PF21075">
    <property type="entry name" value="GDH_ACT1"/>
    <property type="match status" value="1"/>
</dbReference>
<proteinExistence type="predicted"/>
<dbReference type="PANTHER" id="PTHR43403">
    <property type="entry name" value="NAD-SPECIFIC GLUTAMATE DEHYDROGENASE"/>
    <property type="match status" value="1"/>
</dbReference>